<evidence type="ECO:0000313" key="3">
    <source>
        <dbReference type="Proteomes" id="UP000183471"/>
    </source>
</evidence>
<proteinExistence type="predicted"/>
<protein>
    <submittedName>
        <fullName evidence="2">Uncharacterized protein</fullName>
    </submittedName>
</protein>
<keyword evidence="3" id="KW-1185">Reference proteome</keyword>
<dbReference type="EMBL" id="FNKY01000001">
    <property type="protein sequence ID" value="SDQ67562.1"/>
    <property type="molecule type" value="Genomic_DNA"/>
</dbReference>
<dbReference type="RefSeq" id="WP_074632004.1">
    <property type="nucleotide sequence ID" value="NZ_FNKY01000001.1"/>
</dbReference>
<feature type="chain" id="PRO_5046052774" evidence="1">
    <location>
        <begin position="25"/>
        <end position="106"/>
    </location>
</feature>
<evidence type="ECO:0000256" key="1">
    <source>
        <dbReference type="SAM" id="SignalP"/>
    </source>
</evidence>
<evidence type="ECO:0000313" key="2">
    <source>
        <dbReference type="EMBL" id="SDQ67562.1"/>
    </source>
</evidence>
<reference evidence="2 3" key="1">
    <citation type="submission" date="2016-10" db="EMBL/GenBank/DDBJ databases">
        <authorList>
            <person name="Varghese N."/>
            <person name="Submissions S."/>
        </authorList>
    </citation>
    <scope>NUCLEOTIDE SEQUENCE [LARGE SCALE GENOMIC DNA]</scope>
    <source>
        <strain evidence="2 3">Nl1</strain>
    </source>
</reference>
<gene>
    <name evidence="2" type="ORF">SAMN05216402_1805</name>
</gene>
<feature type="signal peptide" evidence="1">
    <location>
        <begin position="1"/>
        <end position="24"/>
    </location>
</feature>
<sequence length="106" mass="11049">MRRKIIPGRLAIAIACMRVFAAQAASTWDESTIDDLSNDGLLPTHFAMTIGSNNVIGITGNGGGDVDRDYSSFTVPNGAALTATSLLSNAFVSGSSSFIGIRLARN</sequence>
<organism evidence="2 3">
    <name type="scientific">Nitrosospira multiformis</name>
    <dbReference type="NCBI Taxonomy" id="1231"/>
    <lineage>
        <taxon>Bacteria</taxon>
        <taxon>Pseudomonadati</taxon>
        <taxon>Pseudomonadota</taxon>
        <taxon>Betaproteobacteria</taxon>
        <taxon>Nitrosomonadales</taxon>
        <taxon>Nitrosomonadaceae</taxon>
        <taxon>Nitrosospira</taxon>
    </lineage>
</organism>
<name>A0ABY0TDN8_9PROT</name>
<dbReference type="Proteomes" id="UP000183471">
    <property type="component" value="Unassembled WGS sequence"/>
</dbReference>
<accession>A0ABY0TDN8</accession>
<keyword evidence="1" id="KW-0732">Signal</keyword>
<comment type="caution">
    <text evidence="2">The sequence shown here is derived from an EMBL/GenBank/DDBJ whole genome shotgun (WGS) entry which is preliminary data.</text>
</comment>